<keyword evidence="8" id="KW-1185">Reference proteome</keyword>
<dbReference type="GO" id="GO:0016020">
    <property type="term" value="C:membrane"/>
    <property type="evidence" value="ECO:0007669"/>
    <property type="project" value="InterPro"/>
</dbReference>
<dbReference type="Gene3D" id="1.10.287.950">
    <property type="entry name" value="Methyl-accepting chemotaxis protein"/>
    <property type="match status" value="1"/>
</dbReference>
<dbReference type="GO" id="GO:0007165">
    <property type="term" value="P:signal transduction"/>
    <property type="evidence" value="ECO:0007669"/>
    <property type="project" value="UniProtKB-KW"/>
</dbReference>
<evidence type="ECO:0000256" key="1">
    <source>
        <dbReference type="ARBA" id="ARBA00022500"/>
    </source>
</evidence>
<reference evidence="7 8" key="1">
    <citation type="submission" date="2019-03" db="EMBL/GenBank/DDBJ databases">
        <title>Sapientia aquatica gen. nov., sp. nov., isolated from a crater lake.</title>
        <authorList>
            <person name="Felfoldi T."/>
            <person name="Szabo A."/>
            <person name="Toth E."/>
            <person name="Schumann P."/>
            <person name="Keki Z."/>
            <person name="Marialigeti K."/>
            <person name="Mathe I."/>
        </authorList>
    </citation>
    <scope>NUCLEOTIDE SEQUENCE [LARGE SCALE GENOMIC DNA]</scope>
    <source>
        <strain evidence="7 8">SA-152</strain>
    </source>
</reference>
<evidence type="ECO:0000259" key="6">
    <source>
        <dbReference type="PROSITE" id="PS50111"/>
    </source>
</evidence>
<name>A0A4R5W4Z4_9BURK</name>
<proteinExistence type="inferred from homology"/>
<dbReference type="OrthoDB" id="9151832at2"/>
<dbReference type="RefSeq" id="WP_133327760.1">
    <property type="nucleotide sequence ID" value="NZ_SMYL01000003.1"/>
</dbReference>
<feature type="transmembrane region" description="Helical" evidence="5">
    <location>
        <begin position="20"/>
        <end position="44"/>
    </location>
</feature>
<dbReference type="SUPFAM" id="SSF58104">
    <property type="entry name" value="Methyl-accepting chemotaxis protein (MCP) signaling domain"/>
    <property type="match status" value="1"/>
</dbReference>
<dbReference type="PANTHER" id="PTHR43531:SF11">
    <property type="entry name" value="METHYL-ACCEPTING CHEMOTAXIS PROTEIN 3"/>
    <property type="match status" value="1"/>
</dbReference>
<dbReference type="Pfam" id="PF00015">
    <property type="entry name" value="MCPsignal"/>
    <property type="match status" value="1"/>
</dbReference>
<evidence type="ECO:0000256" key="5">
    <source>
        <dbReference type="SAM" id="Phobius"/>
    </source>
</evidence>
<keyword evidence="5" id="KW-0472">Membrane</keyword>
<dbReference type="InterPro" id="IPR004089">
    <property type="entry name" value="MCPsignal_dom"/>
</dbReference>
<keyword evidence="5" id="KW-0812">Transmembrane</keyword>
<keyword evidence="4" id="KW-0175">Coiled coil</keyword>
<feature type="domain" description="Methyl-accepting transducer" evidence="6">
    <location>
        <begin position="404"/>
        <end position="633"/>
    </location>
</feature>
<evidence type="ECO:0000256" key="2">
    <source>
        <dbReference type="ARBA" id="ARBA00029447"/>
    </source>
</evidence>
<dbReference type="GO" id="GO:0006935">
    <property type="term" value="P:chemotaxis"/>
    <property type="evidence" value="ECO:0007669"/>
    <property type="project" value="UniProtKB-KW"/>
</dbReference>
<evidence type="ECO:0000256" key="4">
    <source>
        <dbReference type="SAM" id="Coils"/>
    </source>
</evidence>
<dbReference type="Proteomes" id="UP000294829">
    <property type="component" value="Unassembled WGS sequence"/>
</dbReference>
<evidence type="ECO:0000256" key="3">
    <source>
        <dbReference type="PROSITE-ProRule" id="PRU00284"/>
    </source>
</evidence>
<protein>
    <recommendedName>
        <fullName evidence="6">Methyl-accepting transducer domain-containing protein</fullName>
    </recommendedName>
</protein>
<keyword evidence="5" id="KW-1133">Transmembrane helix</keyword>
<sequence>MMITHTNSKWFAIFWPGINLFMRMAFSVKAAVISMVFVIPILLLSSDLIGKISVKLATTNKELFGLNYARAVLPLMEITARQRMLAVQFVQSKEMPLGWESNQVSYAEQFRQLQLMRASIRSQFNDTKQFDALPTALPTLDKSVTDPDDELAIYTQFLINQLDLLQNILKESGLESESDSVANNLVIIGLHDIPIVLDHTSYVQASGTKILKTSTASTQQQRLISDRLPLIDYLENQIQENIASTYKASEIIQQKIGKDLPSSSEFLGLTRHYFLDSAVSGNEERFEMATQKTIKQYLDLQQSVVAALDQVLNERLLHLSRQKNLDIALISLSLVLALYLFTSFYFATKGSLTLISDHLLQMSDGDLRNVPRHPEGRDESAMVLADLRRTYESLHSLIQRVNNGARQVKIAGDYITERSHETADRTLQTSEILKSQLSAMQEIRNAVLDSAQRAALIVDFSRNSAEVAKRGGAAIADVVSTVRGINASSQKIGDIIGVIDSIAFQTNILALNASVEAARAGEAGLGFAVVATEVRNLAKRSAEAAAEIQKLVSASVERVNGWAKQVENAGLTIQQVLENANKMNEFLSAIAETTEQRTMQIESVSGSIMTLNDETQNNLALADMTKSAAESLLRQAEVLQEEIANFKVAY</sequence>
<evidence type="ECO:0000313" key="7">
    <source>
        <dbReference type="EMBL" id="TDK66659.1"/>
    </source>
</evidence>
<feature type="coiled-coil region" evidence="4">
    <location>
        <begin position="622"/>
        <end position="649"/>
    </location>
</feature>
<dbReference type="EMBL" id="SMYL01000003">
    <property type="protein sequence ID" value="TDK66659.1"/>
    <property type="molecule type" value="Genomic_DNA"/>
</dbReference>
<accession>A0A4R5W4Z4</accession>
<comment type="similarity">
    <text evidence="2">Belongs to the methyl-accepting chemotaxis (MCP) protein family.</text>
</comment>
<evidence type="ECO:0000313" key="8">
    <source>
        <dbReference type="Proteomes" id="UP000294829"/>
    </source>
</evidence>
<dbReference type="InterPro" id="IPR051310">
    <property type="entry name" value="MCP_chemotaxis"/>
</dbReference>
<gene>
    <name evidence="7" type="ORF">E2I14_09405</name>
</gene>
<keyword evidence="3" id="KW-0807">Transducer</keyword>
<dbReference type="PROSITE" id="PS50111">
    <property type="entry name" value="CHEMOTAXIS_TRANSDUC_2"/>
    <property type="match status" value="1"/>
</dbReference>
<dbReference type="SMART" id="SM00283">
    <property type="entry name" value="MA"/>
    <property type="match status" value="1"/>
</dbReference>
<keyword evidence="1" id="KW-0145">Chemotaxis</keyword>
<dbReference type="AlphaFoldDB" id="A0A4R5W4Z4"/>
<dbReference type="PANTHER" id="PTHR43531">
    <property type="entry name" value="PROTEIN ICFG"/>
    <property type="match status" value="1"/>
</dbReference>
<feature type="transmembrane region" description="Helical" evidence="5">
    <location>
        <begin position="325"/>
        <end position="347"/>
    </location>
</feature>
<comment type="caution">
    <text evidence="7">The sequence shown here is derived from an EMBL/GenBank/DDBJ whole genome shotgun (WGS) entry which is preliminary data.</text>
</comment>
<organism evidence="7 8">
    <name type="scientific">Sapientia aquatica</name>
    <dbReference type="NCBI Taxonomy" id="1549640"/>
    <lineage>
        <taxon>Bacteria</taxon>
        <taxon>Pseudomonadati</taxon>
        <taxon>Pseudomonadota</taxon>
        <taxon>Betaproteobacteria</taxon>
        <taxon>Burkholderiales</taxon>
        <taxon>Oxalobacteraceae</taxon>
        <taxon>Sapientia</taxon>
    </lineage>
</organism>